<dbReference type="Proteomes" id="UP000762676">
    <property type="component" value="Unassembled WGS sequence"/>
</dbReference>
<feature type="compositionally biased region" description="Polar residues" evidence="1">
    <location>
        <begin position="1"/>
        <end position="11"/>
    </location>
</feature>
<proteinExistence type="predicted"/>
<name>A0AAV4IL05_9GAST</name>
<dbReference type="EMBL" id="BMAT01006316">
    <property type="protein sequence ID" value="GFS10028.1"/>
    <property type="molecule type" value="Genomic_DNA"/>
</dbReference>
<feature type="region of interest" description="Disordered" evidence="1">
    <location>
        <begin position="1"/>
        <end position="96"/>
    </location>
</feature>
<organism evidence="2 3">
    <name type="scientific">Elysia marginata</name>
    <dbReference type="NCBI Taxonomy" id="1093978"/>
    <lineage>
        <taxon>Eukaryota</taxon>
        <taxon>Metazoa</taxon>
        <taxon>Spiralia</taxon>
        <taxon>Lophotrochozoa</taxon>
        <taxon>Mollusca</taxon>
        <taxon>Gastropoda</taxon>
        <taxon>Heterobranchia</taxon>
        <taxon>Euthyneura</taxon>
        <taxon>Panpulmonata</taxon>
        <taxon>Sacoglossa</taxon>
        <taxon>Placobranchoidea</taxon>
        <taxon>Plakobranchidae</taxon>
        <taxon>Elysia</taxon>
    </lineage>
</organism>
<reference evidence="2 3" key="1">
    <citation type="journal article" date="2021" name="Elife">
        <title>Chloroplast acquisition without the gene transfer in kleptoplastic sea slugs, Plakobranchus ocellatus.</title>
        <authorList>
            <person name="Maeda T."/>
            <person name="Takahashi S."/>
            <person name="Yoshida T."/>
            <person name="Shimamura S."/>
            <person name="Takaki Y."/>
            <person name="Nagai Y."/>
            <person name="Toyoda A."/>
            <person name="Suzuki Y."/>
            <person name="Arimoto A."/>
            <person name="Ishii H."/>
            <person name="Satoh N."/>
            <person name="Nishiyama T."/>
            <person name="Hasebe M."/>
            <person name="Maruyama T."/>
            <person name="Minagawa J."/>
            <person name="Obokata J."/>
            <person name="Shigenobu S."/>
        </authorList>
    </citation>
    <scope>NUCLEOTIDE SEQUENCE [LARGE SCALE GENOMIC DNA]</scope>
</reference>
<feature type="compositionally biased region" description="Polar residues" evidence="1">
    <location>
        <begin position="25"/>
        <end position="39"/>
    </location>
</feature>
<protein>
    <submittedName>
        <fullName evidence="2">Uncharacterized protein</fullName>
    </submittedName>
</protein>
<dbReference type="AlphaFoldDB" id="A0AAV4IL05"/>
<sequence length="137" mass="15231">MVGLVQPSNDEANNRAVTKKEKSNMKNTTSKDNNPNGSKTAIRRHGGKVKTSPRNFSVYHKIDEHGANNGNRGSPSRLDLSGVETNFDDTSEDGRPRKVSIGETVIKELNTVQNLSLKYYRPVTPRTLDQVMFLKGM</sequence>
<accession>A0AAV4IL05</accession>
<evidence type="ECO:0000313" key="3">
    <source>
        <dbReference type="Proteomes" id="UP000762676"/>
    </source>
</evidence>
<comment type="caution">
    <text evidence="2">The sequence shown here is derived from an EMBL/GenBank/DDBJ whole genome shotgun (WGS) entry which is preliminary data.</text>
</comment>
<keyword evidence="3" id="KW-1185">Reference proteome</keyword>
<evidence type="ECO:0000313" key="2">
    <source>
        <dbReference type="EMBL" id="GFS10028.1"/>
    </source>
</evidence>
<evidence type="ECO:0000256" key="1">
    <source>
        <dbReference type="SAM" id="MobiDB-lite"/>
    </source>
</evidence>
<gene>
    <name evidence="2" type="ORF">ElyMa_003051300</name>
</gene>